<gene>
    <name evidence="1" type="ORF">KC19_VG330100</name>
</gene>
<accession>A0A8T0HWZ4</accession>
<name>A0A8T0HWZ4_CERPU</name>
<sequence>MPQDWSQFRIRFPFLISLKSSISCCHRPSPTDLEKYRSAIQFTRRCCTMLFTLGVGRCPLPSCPTLTDACSLCNHTTSSLRTQQQQLKP</sequence>
<evidence type="ECO:0000313" key="2">
    <source>
        <dbReference type="Proteomes" id="UP000822688"/>
    </source>
</evidence>
<reference evidence="1" key="1">
    <citation type="submission" date="2020-06" db="EMBL/GenBank/DDBJ databases">
        <title>WGS assembly of Ceratodon purpureus strain R40.</title>
        <authorList>
            <person name="Carey S.B."/>
            <person name="Jenkins J."/>
            <person name="Shu S."/>
            <person name="Lovell J.T."/>
            <person name="Sreedasyam A."/>
            <person name="Maumus F."/>
            <person name="Tiley G.P."/>
            <person name="Fernandez-Pozo N."/>
            <person name="Barry K."/>
            <person name="Chen C."/>
            <person name="Wang M."/>
            <person name="Lipzen A."/>
            <person name="Daum C."/>
            <person name="Saski C.A."/>
            <person name="Payton A.C."/>
            <person name="Mcbreen J.C."/>
            <person name="Conrad R.E."/>
            <person name="Kollar L.M."/>
            <person name="Olsson S."/>
            <person name="Huttunen S."/>
            <person name="Landis J.B."/>
            <person name="Wickett N.J."/>
            <person name="Johnson M.G."/>
            <person name="Rensing S.A."/>
            <person name="Grimwood J."/>
            <person name="Schmutz J."/>
            <person name="Mcdaniel S.F."/>
        </authorList>
    </citation>
    <scope>NUCLEOTIDE SEQUENCE</scope>
    <source>
        <strain evidence="1">R40</strain>
    </source>
</reference>
<keyword evidence="2" id="KW-1185">Reference proteome</keyword>
<protein>
    <submittedName>
        <fullName evidence="1">Uncharacterized protein</fullName>
    </submittedName>
</protein>
<proteinExistence type="predicted"/>
<organism evidence="1 2">
    <name type="scientific">Ceratodon purpureus</name>
    <name type="common">Fire moss</name>
    <name type="synonym">Dicranum purpureum</name>
    <dbReference type="NCBI Taxonomy" id="3225"/>
    <lineage>
        <taxon>Eukaryota</taxon>
        <taxon>Viridiplantae</taxon>
        <taxon>Streptophyta</taxon>
        <taxon>Embryophyta</taxon>
        <taxon>Bryophyta</taxon>
        <taxon>Bryophytina</taxon>
        <taxon>Bryopsida</taxon>
        <taxon>Dicranidae</taxon>
        <taxon>Pseudoditrichales</taxon>
        <taxon>Ditrichaceae</taxon>
        <taxon>Ceratodon</taxon>
    </lineage>
</organism>
<dbReference type="AlphaFoldDB" id="A0A8T0HWZ4"/>
<evidence type="ECO:0000313" key="1">
    <source>
        <dbReference type="EMBL" id="KAG0575249.1"/>
    </source>
</evidence>
<dbReference type="EMBL" id="CM026426">
    <property type="protein sequence ID" value="KAG0575249.1"/>
    <property type="molecule type" value="Genomic_DNA"/>
</dbReference>
<dbReference type="Proteomes" id="UP000822688">
    <property type="component" value="Chromosome V"/>
</dbReference>
<comment type="caution">
    <text evidence="1">The sequence shown here is derived from an EMBL/GenBank/DDBJ whole genome shotgun (WGS) entry which is preliminary data.</text>
</comment>